<dbReference type="Gene3D" id="4.10.410.60">
    <property type="match status" value="1"/>
</dbReference>
<dbReference type="NCBIfam" id="TIGR00001">
    <property type="entry name" value="rpmI_bact"/>
    <property type="match status" value="1"/>
</dbReference>
<dbReference type="PANTHER" id="PTHR33343:SF1">
    <property type="entry name" value="LARGE RIBOSOMAL SUBUNIT PROTEIN BL35M"/>
    <property type="match status" value="1"/>
</dbReference>
<evidence type="ECO:0000256" key="2">
    <source>
        <dbReference type="ARBA" id="ARBA00022980"/>
    </source>
</evidence>
<sequence>MPKMKTHRGAAKRFKRTGSGKLKRSHAYRSHLFANKSTKAKRKLRKGTLVSSGDYKRIRNLLVNLK</sequence>
<keyword evidence="8" id="KW-1185">Reference proteome</keyword>
<dbReference type="PRINTS" id="PR00064">
    <property type="entry name" value="RIBOSOMALL35"/>
</dbReference>
<evidence type="ECO:0000256" key="6">
    <source>
        <dbReference type="SAM" id="MobiDB-lite"/>
    </source>
</evidence>
<dbReference type="InterPro" id="IPR021137">
    <property type="entry name" value="Ribosomal_bL35-like"/>
</dbReference>
<evidence type="ECO:0000313" key="8">
    <source>
        <dbReference type="Proteomes" id="UP001589738"/>
    </source>
</evidence>
<dbReference type="HAMAP" id="MF_00514">
    <property type="entry name" value="Ribosomal_bL35"/>
    <property type="match status" value="1"/>
</dbReference>
<dbReference type="Proteomes" id="UP001589738">
    <property type="component" value="Unassembled WGS sequence"/>
</dbReference>
<protein>
    <recommendedName>
        <fullName evidence="4">Large ribosomal subunit protein bL35</fullName>
    </recommendedName>
</protein>
<dbReference type="InterPro" id="IPR018265">
    <property type="entry name" value="Ribosomal_bL35_CS"/>
</dbReference>
<dbReference type="RefSeq" id="WP_119709345.1">
    <property type="nucleotide sequence ID" value="NZ_JBHLUU010000015.1"/>
</dbReference>
<dbReference type="Pfam" id="PF01632">
    <property type="entry name" value="Ribosomal_L35p"/>
    <property type="match status" value="1"/>
</dbReference>
<evidence type="ECO:0000256" key="5">
    <source>
        <dbReference type="RuleBase" id="RU000568"/>
    </source>
</evidence>
<dbReference type="InterPro" id="IPR037229">
    <property type="entry name" value="Ribosomal_bL35_sf"/>
</dbReference>
<comment type="caution">
    <text evidence="7">The sequence shown here is derived from an EMBL/GenBank/DDBJ whole genome shotgun (WGS) entry which is preliminary data.</text>
</comment>
<keyword evidence="3 4" id="KW-0687">Ribonucleoprotein</keyword>
<comment type="similarity">
    <text evidence="1 4 5">Belongs to the bacterial ribosomal protein bL35 family.</text>
</comment>
<dbReference type="EMBL" id="JBHLUU010000015">
    <property type="protein sequence ID" value="MFC0474211.1"/>
    <property type="molecule type" value="Genomic_DNA"/>
</dbReference>
<name>A0ABV6KQX9_9BACI</name>
<dbReference type="PANTHER" id="PTHR33343">
    <property type="entry name" value="54S RIBOSOMAL PROTEIN BL35M"/>
    <property type="match status" value="1"/>
</dbReference>
<gene>
    <name evidence="4 7" type="primary">rpmI</name>
    <name evidence="7" type="ORF">ACFFHF_02730</name>
</gene>
<dbReference type="InterPro" id="IPR001706">
    <property type="entry name" value="Ribosomal_bL35"/>
</dbReference>
<keyword evidence="2 4" id="KW-0689">Ribosomal protein</keyword>
<evidence type="ECO:0000256" key="4">
    <source>
        <dbReference type="HAMAP-Rule" id="MF_00514"/>
    </source>
</evidence>
<dbReference type="GO" id="GO:0005840">
    <property type="term" value="C:ribosome"/>
    <property type="evidence" value="ECO:0007669"/>
    <property type="project" value="UniProtKB-KW"/>
</dbReference>
<accession>A0ABV6KQX9</accession>
<evidence type="ECO:0000313" key="7">
    <source>
        <dbReference type="EMBL" id="MFC0474211.1"/>
    </source>
</evidence>
<dbReference type="PROSITE" id="PS00936">
    <property type="entry name" value="RIBOSOMAL_L35"/>
    <property type="match status" value="1"/>
</dbReference>
<dbReference type="SUPFAM" id="SSF143034">
    <property type="entry name" value="L35p-like"/>
    <property type="match status" value="1"/>
</dbReference>
<evidence type="ECO:0000256" key="1">
    <source>
        <dbReference type="ARBA" id="ARBA00006598"/>
    </source>
</evidence>
<reference evidence="7 8" key="1">
    <citation type="submission" date="2024-09" db="EMBL/GenBank/DDBJ databases">
        <authorList>
            <person name="Sun Q."/>
            <person name="Mori K."/>
        </authorList>
    </citation>
    <scope>NUCLEOTIDE SEQUENCE [LARGE SCALE GENOMIC DNA]</scope>
    <source>
        <strain evidence="7 8">CGMCC 1.9126</strain>
    </source>
</reference>
<organism evidence="7 8">
    <name type="scientific">Robertmurraya beringensis</name>
    <dbReference type="NCBI Taxonomy" id="641660"/>
    <lineage>
        <taxon>Bacteria</taxon>
        <taxon>Bacillati</taxon>
        <taxon>Bacillota</taxon>
        <taxon>Bacilli</taxon>
        <taxon>Bacillales</taxon>
        <taxon>Bacillaceae</taxon>
        <taxon>Robertmurraya</taxon>
    </lineage>
</organism>
<proteinExistence type="inferred from homology"/>
<feature type="region of interest" description="Disordered" evidence="6">
    <location>
        <begin position="1"/>
        <end position="28"/>
    </location>
</feature>
<evidence type="ECO:0000256" key="3">
    <source>
        <dbReference type="ARBA" id="ARBA00023274"/>
    </source>
</evidence>